<evidence type="ECO:0000313" key="1">
    <source>
        <dbReference type="EMBL" id="CAI2164812.1"/>
    </source>
</evidence>
<comment type="caution">
    <text evidence="1">The sequence shown here is derived from an EMBL/GenBank/DDBJ whole genome shotgun (WGS) entry which is preliminary data.</text>
</comment>
<protein>
    <submittedName>
        <fullName evidence="1">18489_t:CDS:1</fullName>
    </submittedName>
</protein>
<organism evidence="1 2">
    <name type="scientific">Funneliformis geosporum</name>
    <dbReference type="NCBI Taxonomy" id="1117311"/>
    <lineage>
        <taxon>Eukaryota</taxon>
        <taxon>Fungi</taxon>
        <taxon>Fungi incertae sedis</taxon>
        <taxon>Mucoromycota</taxon>
        <taxon>Glomeromycotina</taxon>
        <taxon>Glomeromycetes</taxon>
        <taxon>Glomerales</taxon>
        <taxon>Glomeraceae</taxon>
        <taxon>Funneliformis</taxon>
    </lineage>
</organism>
<dbReference type="OrthoDB" id="2411218at2759"/>
<dbReference type="EMBL" id="CAMKVN010000180">
    <property type="protein sequence ID" value="CAI2164812.1"/>
    <property type="molecule type" value="Genomic_DNA"/>
</dbReference>
<keyword evidence="2" id="KW-1185">Reference proteome</keyword>
<evidence type="ECO:0000313" key="2">
    <source>
        <dbReference type="Proteomes" id="UP001153678"/>
    </source>
</evidence>
<dbReference type="Proteomes" id="UP001153678">
    <property type="component" value="Unassembled WGS sequence"/>
</dbReference>
<reference evidence="1" key="1">
    <citation type="submission" date="2022-08" db="EMBL/GenBank/DDBJ databases">
        <authorList>
            <person name="Kallberg Y."/>
            <person name="Tangrot J."/>
            <person name="Rosling A."/>
        </authorList>
    </citation>
    <scope>NUCLEOTIDE SEQUENCE</scope>
    <source>
        <strain evidence="1">Wild A</strain>
    </source>
</reference>
<feature type="non-terminal residue" evidence="1">
    <location>
        <position position="1"/>
    </location>
</feature>
<proteinExistence type="predicted"/>
<sequence>LLQPNKPFYGDLFDPCLRKLFKWVSSLQLIPPLNFNQSPANTFDEFLVRTVERVSPSTLKNSFGRGSYLYERGWQMEWFRTAQTVIPEDASIISDVGGTFGSVGFLDFYIDNGYCWGVWGVELTHEVKSWTNMPKDFFMARKPKQNFWYILYSKDYKCVTIKRKDHKDINLSLRGDDVHV</sequence>
<gene>
    <name evidence="1" type="ORF">FWILDA_LOCUS1754</name>
</gene>
<name>A0A9W4SCL9_9GLOM</name>
<accession>A0A9W4SCL9</accession>
<dbReference type="AlphaFoldDB" id="A0A9W4SCL9"/>